<dbReference type="SUPFAM" id="SSF55874">
    <property type="entry name" value="ATPase domain of HSP90 chaperone/DNA topoisomerase II/histidine kinase"/>
    <property type="match status" value="1"/>
</dbReference>
<dbReference type="SMART" id="SM00387">
    <property type="entry name" value="HATPase_c"/>
    <property type="match status" value="1"/>
</dbReference>
<dbReference type="SUPFAM" id="SSF47384">
    <property type="entry name" value="Homodimeric domain of signal transducing histidine kinase"/>
    <property type="match status" value="1"/>
</dbReference>
<dbReference type="Proteomes" id="UP001260715">
    <property type="component" value="Unassembled WGS sequence"/>
</dbReference>
<dbReference type="InterPro" id="IPR011006">
    <property type="entry name" value="CheY-like_superfamily"/>
</dbReference>
<dbReference type="Pfam" id="PF00072">
    <property type="entry name" value="Response_reg"/>
    <property type="match status" value="1"/>
</dbReference>
<dbReference type="PANTHER" id="PTHR45339:SF1">
    <property type="entry name" value="HYBRID SIGNAL TRANSDUCTION HISTIDINE KINASE J"/>
    <property type="match status" value="1"/>
</dbReference>
<keyword evidence="3 5" id="KW-0597">Phosphoprotein</keyword>
<dbReference type="CDD" id="cd16922">
    <property type="entry name" value="HATPase_EvgS-ArcB-TorS-like"/>
    <property type="match status" value="1"/>
</dbReference>
<keyword evidence="10" id="KW-0418">Kinase</keyword>
<dbReference type="InterPro" id="IPR036890">
    <property type="entry name" value="HATPase_C_sf"/>
</dbReference>
<dbReference type="CDD" id="cd17546">
    <property type="entry name" value="REC_hyHK_CKI1_RcsC-like"/>
    <property type="match status" value="1"/>
</dbReference>
<dbReference type="PROSITE" id="PS50109">
    <property type="entry name" value="HIS_KIN"/>
    <property type="match status" value="1"/>
</dbReference>
<dbReference type="EC" id="2.7.13.3" evidence="2"/>
<feature type="transmembrane region" description="Helical" evidence="7">
    <location>
        <begin position="190"/>
        <end position="210"/>
    </location>
</feature>
<evidence type="ECO:0000259" key="9">
    <source>
        <dbReference type="PROSITE" id="PS50110"/>
    </source>
</evidence>
<evidence type="ECO:0000256" key="5">
    <source>
        <dbReference type="PROSITE-ProRule" id="PRU00169"/>
    </source>
</evidence>
<dbReference type="CDD" id="cd12914">
    <property type="entry name" value="PDC1_DGC_like"/>
    <property type="match status" value="1"/>
</dbReference>
<evidence type="ECO:0000256" key="4">
    <source>
        <dbReference type="ARBA" id="ARBA00023012"/>
    </source>
</evidence>
<dbReference type="EMBL" id="JAVDSJ010000002">
    <property type="protein sequence ID" value="MDR6583268.1"/>
    <property type="molecule type" value="Genomic_DNA"/>
</dbReference>
<evidence type="ECO:0000313" key="10">
    <source>
        <dbReference type="EMBL" id="MDR6583268.1"/>
    </source>
</evidence>
<dbReference type="InterPro" id="IPR004358">
    <property type="entry name" value="Sig_transdc_His_kin-like_C"/>
</dbReference>
<proteinExistence type="predicted"/>
<keyword evidence="7" id="KW-1133">Transmembrane helix</keyword>
<feature type="domain" description="Histidine kinase" evidence="8">
    <location>
        <begin position="356"/>
        <end position="579"/>
    </location>
</feature>
<feature type="modified residue" description="4-aspartylphosphate" evidence="5">
    <location>
        <position position="692"/>
    </location>
</feature>
<keyword evidence="7" id="KW-0812">Transmembrane</keyword>
<dbReference type="Gene3D" id="3.30.565.10">
    <property type="entry name" value="Histidine kinase-like ATPase, C-terminal domain"/>
    <property type="match status" value="1"/>
</dbReference>
<evidence type="ECO:0000313" key="11">
    <source>
        <dbReference type="Proteomes" id="UP001260715"/>
    </source>
</evidence>
<dbReference type="RefSeq" id="WP_102662235.1">
    <property type="nucleotide sequence ID" value="NZ_JAVDSJ010000002.1"/>
</dbReference>
<evidence type="ECO:0000256" key="2">
    <source>
        <dbReference type="ARBA" id="ARBA00012438"/>
    </source>
</evidence>
<feature type="transmembrane region" description="Helical" evidence="7">
    <location>
        <begin position="301"/>
        <end position="323"/>
    </location>
</feature>
<feature type="domain" description="Response regulatory" evidence="9">
    <location>
        <begin position="643"/>
        <end position="762"/>
    </location>
</feature>
<keyword evidence="7" id="KW-0472">Membrane</keyword>
<dbReference type="InterPro" id="IPR001789">
    <property type="entry name" value="Sig_transdc_resp-reg_receiver"/>
</dbReference>
<dbReference type="Gene3D" id="3.40.50.2300">
    <property type="match status" value="1"/>
</dbReference>
<keyword evidence="11" id="KW-1185">Reference proteome</keyword>
<evidence type="ECO:0000256" key="6">
    <source>
        <dbReference type="SAM" id="MobiDB-lite"/>
    </source>
</evidence>
<dbReference type="CDD" id="cd00082">
    <property type="entry name" value="HisKA"/>
    <property type="match status" value="1"/>
</dbReference>
<dbReference type="PANTHER" id="PTHR45339">
    <property type="entry name" value="HYBRID SIGNAL TRANSDUCTION HISTIDINE KINASE J"/>
    <property type="match status" value="1"/>
</dbReference>
<dbReference type="Gene3D" id="1.10.287.130">
    <property type="match status" value="1"/>
</dbReference>
<keyword evidence="4" id="KW-0902">Two-component regulatory system</keyword>
<dbReference type="InterPro" id="IPR003661">
    <property type="entry name" value="HisK_dim/P_dom"/>
</dbReference>
<dbReference type="SMART" id="SM00448">
    <property type="entry name" value="REC"/>
    <property type="match status" value="1"/>
</dbReference>
<name>A0ABU1PBF6_9BURK</name>
<dbReference type="PROSITE" id="PS50110">
    <property type="entry name" value="RESPONSE_REGULATORY"/>
    <property type="match status" value="1"/>
</dbReference>
<accession>A0ABU1PBF6</accession>
<dbReference type="InterPro" id="IPR003594">
    <property type="entry name" value="HATPase_dom"/>
</dbReference>
<evidence type="ECO:0000256" key="7">
    <source>
        <dbReference type="SAM" id="Phobius"/>
    </source>
</evidence>
<dbReference type="Pfam" id="PF02518">
    <property type="entry name" value="HATPase_c"/>
    <property type="match status" value="1"/>
</dbReference>
<dbReference type="Gene3D" id="3.30.450.20">
    <property type="entry name" value="PAS domain"/>
    <property type="match status" value="1"/>
</dbReference>
<feature type="compositionally biased region" description="Low complexity" evidence="6">
    <location>
        <begin position="598"/>
        <end position="621"/>
    </location>
</feature>
<keyword evidence="10" id="KW-0808">Transferase</keyword>
<feature type="region of interest" description="Disordered" evidence="6">
    <location>
        <begin position="587"/>
        <end position="633"/>
    </location>
</feature>
<dbReference type="PRINTS" id="PR00344">
    <property type="entry name" value="BCTRLSENSOR"/>
</dbReference>
<feature type="transmembrane region" description="Helical" evidence="7">
    <location>
        <begin position="20"/>
        <end position="44"/>
    </location>
</feature>
<dbReference type="InterPro" id="IPR005467">
    <property type="entry name" value="His_kinase_dom"/>
</dbReference>
<comment type="catalytic activity">
    <reaction evidence="1">
        <text>ATP + protein L-histidine = ADP + protein N-phospho-L-histidine.</text>
        <dbReference type="EC" id="2.7.13.3"/>
    </reaction>
</comment>
<organism evidence="10 11">
    <name type="scientific">Herbaspirillum frisingense</name>
    <dbReference type="NCBI Taxonomy" id="92645"/>
    <lineage>
        <taxon>Bacteria</taxon>
        <taxon>Pseudomonadati</taxon>
        <taxon>Pseudomonadota</taxon>
        <taxon>Betaproteobacteria</taxon>
        <taxon>Burkholderiales</taxon>
        <taxon>Oxalobacteraceae</taxon>
        <taxon>Herbaspirillum</taxon>
    </lineage>
</organism>
<dbReference type="SMART" id="SM00388">
    <property type="entry name" value="HisKA"/>
    <property type="match status" value="1"/>
</dbReference>
<gene>
    <name evidence="10" type="ORF">J2W50_001466</name>
</gene>
<evidence type="ECO:0000259" key="8">
    <source>
        <dbReference type="PROSITE" id="PS50109"/>
    </source>
</evidence>
<dbReference type="Pfam" id="PF00512">
    <property type="entry name" value="HisKA"/>
    <property type="match status" value="1"/>
</dbReference>
<sequence length="771" mass="84263">MTQPLPATSTAPLRPRIRRSAITLGVLLLGLLMTTVIVSGTLLYRASLNDWRNDLSTLSTVLAESTAQTMSSARLVIDSIQYDIEAANIDDEQQLRQHVGSADFSQALREKIRGLPFISGVGISNAEGRIIALSRAHPAPMLDLTDRDYYLHHSQSASTEDFLGETVNSRAAGVPTFYLSRRINDRQGRMLAIVVVALPCAFFEDFFSAVTKDKPFSILLSRQDEKALISTALVHDTDAERDITPLAELHPQRPANQDGRTPYYFMQAHWLGIHRPVRNAPMFLEIGVTDKVYFSEWLESMYPLMLVAAISLVGLVGGFAVALRQAQRREQDALLAMQLKEEADQANEAKSRFLAMVSHEIRTPMNGILGLSELLMESGLSSKQRHYADSIHNASGGLVRIINDILDFSKIESGKLDLEEVAFCPARLAREVVELYRPSIHNREVEFDLRIDCDESLCLVGDPSRLKQVLGNLLSNAIKFTPAGHVRLSMSARKEESGLNRWRLFFAVADSGIGITPEALAQLFQPFTQADNTISRRFGGTGLGLAISKNLVELMGGKIACQSVPGQSTRFSFDILCAEGAQPLPGTNSTSPCPVLTASPLPADQAPAASPSVQSPAQEAPSPAPAAPAAPASLPSTVMNGARILVAEDTDINRQLLRILLARRGCVLQEVENGLMAVDALRHGSYDLVLMDCMMPIMDGYQATAEIRAIEQAQGRPRTPIVALTASAIEGDRQRCLDAGMDDYLSKPFTQVGLMNTVEKWLQQNPTPENV</sequence>
<evidence type="ECO:0000256" key="1">
    <source>
        <dbReference type="ARBA" id="ARBA00000085"/>
    </source>
</evidence>
<dbReference type="GO" id="GO:0016301">
    <property type="term" value="F:kinase activity"/>
    <property type="evidence" value="ECO:0007669"/>
    <property type="project" value="UniProtKB-KW"/>
</dbReference>
<dbReference type="SUPFAM" id="SSF52172">
    <property type="entry name" value="CheY-like"/>
    <property type="match status" value="1"/>
</dbReference>
<evidence type="ECO:0000256" key="3">
    <source>
        <dbReference type="ARBA" id="ARBA00022553"/>
    </source>
</evidence>
<reference evidence="10 11" key="1">
    <citation type="submission" date="2023-07" db="EMBL/GenBank/DDBJ databases">
        <title>Sorghum-associated microbial communities from plants grown in Nebraska, USA.</title>
        <authorList>
            <person name="Schachtman D."/>
        </authorList>
    </citation>
    <scope>NUCLEOTIDE SEQUENCE [LARGE SCALE GENOMIC DNA]</scope>
    <source>
        <strain evidence="10 11">596</strain>
    </source>
</reference>
<protein>
    <recommendedName>
        <fullName evidence="2">histidine kinase</fullName>
        <ecNumber evidence="2">2.7.13.3</ecNumber>
    </recommendedName>
</protein>
<dbReference type="InterPro" id="IPR036097">
    <property type="entry name" value="HisK_dim/P_sf"/>
</dbReference>
<comment type="caution">
    <text evidence="10">The sequence shown here is derived from an EMBL/GenBank/DDBJ whole genome shotgun (WGS) entry which is preliminary data.</text>
</comment>